<organism evidence="1 2">
    <name type="scientific">Nephila pilipes</name>
    <name type="common">Giant wood spider</name>
    <name type="synonym">Nephila maculata</name>
    <dbReference type="NCBI Taxonomy" id="299642"/>
    <lineage>
        <taxon>Eukaryota</taxon>
        <taxon>Metazoa</taxon>
        <taxon>Ecdysozoa</taxon>
        <taxon>Arthropoda</taxon>
        <taxon>Chelicerata</taxon>
        <taxon>Arachnida</taxon>
        <taxon>Araneae</taxon>
        <taxon>Araneomorphae</taxon>
        <taxon>Entelegynae</taxon>
        <taxon>Araneoidea</taxon>
        <taxon>Nephilidae</taxon>
        <taxon>Nephila</taxon>
    </lineage>
</organism>
<reference evidence="1" key="1">
    <citation type="submission" date="2020-08" db="EMBL/GenBank/DDBJ databases">
        <title>Multicomponent nature underlies the extraordinary mechanical properties of spider dragline silk.</title>
        <authorList>
            <person name="Kono N."/>
            <person name="Nakamura H."/>
            <person name="Mori M."/>
            <person name="Yoshida Y."/>
            <person name="Ohtoshi R."/>
            <person name="Malay A.D."/>
            <person name="Moran D.A.P."/>
            <person name="Tomita M."/>
            <person name="Numata K."/>
            <person name="Arakawa K."/>
        </authorList>
    </citation>
    <scope>NUCLEOTIDE SEQUENCE</scope>
</reference>
<evidence type="ECO:0000313" key="1">
    <source>
        <dbReference type="EMBL" id="GFS29538.1"/>
    </source>
</evidence>
<dbReference type="AlphaFoldDB" id="A0A8X6I3S2"/>
<keyword evidence="2" id="KW-1185">Reference proteome</keyword>
<protein>
    <submittedName>
        <fullName evidence="1">Uncharacterized protein</fullName>
    </submittedName>
</protein>
<comment type="caution">
    <text evidence="1">The sequence shown here is derived from an EMBL/GenBank/DDBJ whole genome shotgun (WGS) entry which is preliminary data.</text>
</comment>
<accession>A0A8X6I3S2</accession>
<evidence type="ECO:0000313" key="2">
    <source>
        <dbReference type="Proteomes" id="UP000887013"/>
    </source>
</evidence>
<name>A0A8X6I3S2_NEPPI</name>
<dbReference type="EMBL" id="BMAW01041573">
    <property type="protein sequence ID" value="GFS29538.1"/>
    <property type="molecule type" value="Genomic_DNA"/>
</dbReference>
<proteinExistence type="predicted"/>
<gene>
    <name evidence="1" type="ORF">NPIL_227731</name>
</gene>
<sequence length="88" mass="9999">MKPDKCGYKFWYRGDMTGYINEFDAYQGKEKCAPQKNEKKLGLGGSVIKNLKPDSGGTENKSTISIRMLQCAFDKPVLRPLIFEVTHH</sequence>
<dbReference type="Proteomes" id="UP000887013">
    <property type="component" value="Unassembled WGS sequence"/>
</dbReference>